<feature type="domain" description="C2H2-type" evidence="8">
    <location>
        <begin position="286"/>
        <end position="313"/>
    </location>
</feature>
<feature type="domain" description="C2H2-type" evidence="8">
    <location>
        <begin position="228"/>
        <end position="255"/>
    </location>
</feature>
<evidence type="ECO:0000313" key="9">
    <source>
        <dbReference type="EMBL" id="CRK98348.1"/>
    </source>
</evidence>
<dbReference type="Pfam" id="PF00096">
    <property type="entry name" value="zf-C2H2"/>
    <property type="match status" value="3"/>
</dbReference>
<name>A0A1J1IFN1_9DIPT</name>
<evidence type="ECO:0000256" key="2">
    <source>
        <dbReference type="ARBA" id="ARBA00022723"/>
    </source>
</evidence>
<protein>
    <submittedName>
        <fullName evidence="9">CLUMA_CG011708, isoform A</fullName>
    </submittedName>
</protein>
<feature type="domain" description="C2H2-type" evidence="8">
    <location>
        <begin position="314"/>
        <end position="341"/>
    </location>
</feature>
<dbReference type="PROSITE" id="PS50157">
    <property type="entry name" value="ZINC_FINGER_C2H2_2"/>
    <property type="match status" value="7"/>
</dbReference>
<dbReference type="PANTHER" id="PTHR16515">
    <property type="entry name" value="PR DOMAIN ZINC FINGER PROTEIN"/>
    <property type="match status" value="1"/>
</dbReference>
<evidence type="ECO:0000256" key="4">
    <source>
        <dbReference type="ARBA" id="ARBA00022771"/>
    </source>
</evidence>
<keyword evidence="2" id="KW-0479">Metal-binding</keyword>
<dbReference type="Pfam" id="PF13912">
    <property type="entry name" value="zf-C2H2_6"/>
    <property type="match status" value="2"/>
</dbReference>
<dbReference type="GO" id="GO:0008270">
    <property type="term" value="F:zinc ion binding"/>
    <property type="evidence" value="ECO:0007669"/>
    <property type="project" value="UniProtKB-KW"/>
</dbReference>
<evidence type="ECO:0000313" key="10">
    <source>
        <dbReference type="Proteomes" id="UP000183832"/>
    </source>
</evidence>
<keyword evidence="4 7" id="KW-0863">Zinc-finger</keyword>
<reference evidence="9 10" key="1">
    <citation type="submission" date="2015-04" db="EMBL/GenBank/DDBJ databases">
        <authorList>
            <person name="Syromyatnikov M.Y."/>
            <person name="Popov V.N."/>
        </authorList>
    </citation>
    <scope>NUCLEOTIDE SEQUENCE [LARGE SCALE GENOMIC DNA]</scope>
</reference>
<dbReference type="STRING" id="568069.A0A1J1IFN1"/>
<dbReference type="AlphaFoldDB" id="A0A1J1IFN1"/>
<feature type="domain" description="C2H2-type" evidence="8">
    <location>
        <begin position="257"/>
        <end position="285"/>
    </location>
</feature>
<sequence>MEKFEYVTSENCYICDDIMDSYKSDLTIASGFSEKPIFQLIETFTNTCIPEDIINASGVCINCYVKLNEFDEHQAKAEQISCELVELMNNKYVLYEEGFDINKVKQENERDQTHEEIIEAIEFEPFEEGQYATMAEEGLEEETGDSLVEGIDGYHFEIIVDDTKENVKKETKATFSRSKFKAETGNEFVVVQLEDNSRAYQCETCFKTFKDKSKLRSHREIHTDERNIICPDCGKAFKTMNCLRNHKRLHVPDRTYYNCDQCEKKYTQKIQLKKHIEIVHMQRRDFVCTTCGASFGTNSVLKMHLLSHQDFRAECCDVCGFRFHTKAKLRRHMKSHTGERNYQCNICCKKFLYSYNVVAHIRNVHEKRKKRDAMLFHCRFCTDKFEVPEQLDEHMEECHSGLYEVVE</sequence>
<feature type="domain" description="C2H2-type" evidence="8">
    <location>
        <begin position="200"/>
        <end position="227"/>
    </location>
</feature>
<evidence type="ECO:0000256" key="5">
    <source>
        <dbReference type="ARBA" id="ARBA00022833"/>
    </source>
</evidence>
<organism evidence="9 10">
    <name type="scientific">Clunio marinus</name>
    <dbReference type="NCBI Taxonomy" id="568069"/>
    <lineage>
        <taxon>Eukaryota</taxon>
        <taxon>Metazoa</taxon>
        <taxon>Ecdysozoa</taxon>
        <taxon>Arthropoda</taxon>
        <taxon>Hexapoda</taxon>
        <taxon>Insecta</taxon>
        <taxon>Pterygota</taxon>
        <taxon>Neoptera</taxon>
        <taxon>Endopterygota</taxon>
        <taxon>Diptera</taxon>
        <taxon>Nematocera</taxon>
        <taxon>Chironomoidea</taxon>
        <taxon>Chironomidae</taxon>
        <taxon>Clunio</taxon>
    </lineage>
</organism>
<accession>A0A1J1IFN1</accession>
<evidence type="ECO:0000256" key="7">
    <source>
        <dbReference type="PROSITE-ProRule" id="PRU00042"/>
    </source>
</evidence>
<dbReference type="SUPFAM" id="SSF57667">
    <property type="entry name" value="beta-beta-alpha zinc fingers"/>
    <property type="match status" value="3"/>
</dbReference>
<keyword evidence="5" id="KW-0862">Zinc</keyword>
<dbReference type="OrthoDB" id="6077919at2759"/>
<keyword evidence="10" id="KW-1185">Reference proteome</keyword>
<dbReference type="Gene3D" id="3.30.160.60">
    <property type="entry name" value="Classic Zinc Finger"/>
    <property type="match status" value="6"/>
</dbReference>
<proteinExistence type="predicted"/>
<dbReference type="InterPro" id="IPR036236">
    <property type="entry name" value="Znf_C2H2_sf"/>
</dbReference>
<dbReference type="PANTHER" id="PTHR16515:SF35">
    <property type="entry name" value="FEZ FAMILY ZINC FINGER PROTEIN 2"/>
    <property type="match status" value="1"/>
</dbReference>
<feature type="domain" description="C2H2-type" evidence="8">
    <location>
        <begin position="376"/>
        <end position="404"/>
    </location>
</feature>
<dbReference type="EMBL" id="CVRI01000047">
    <property type="protein sequence ID" value="CRK98348.1"/>
    <property type="molecule type" value="Genomic_DNA"/>
</dbReference>
<evidence type="ECO:0000256" key="6">
    <source>
        <dbReference type="ARBA" id="ARBA00023242"/>
    </source>
</evidence>
<keyword evidence="3" id="KW-0677">Repeat</keyword>
<evidence type="ECO:0000256" key="3">
    <source>
        <dbReference type="ARBA" id="ARBA00022737"/>
    </source>
</evidence>
<evidence type="ECO:0000256" key="1">
    <source>
        <dbReference type="ARBA" id="ARBA00004123"/>
    </source>
</evidence>
<dbReference type="InterPro" id="IPR013087">
    <property type="entry name" value="Znf_C2H2_type"/>
</dbReference>
<dbReference type="PROSITE" id="PS00028">
    <property type="entry name" value="ZINC_FINGER_C2H2_1"/>
    <property type="match status" value="7"/>
</dbReference>
<dbReference type="GO" id="GO:0010468">
    <property type="term" value="P:regulation of gene expression"/>
    <property type="evidence" value="ECO:0007669"/>
    <property type="project" value="TreeGrafter"/>
</dbReference>
<gene>
    <name evidence="9" type="primary">similar to Myoneurin</name>
    <name evidence="9" type="ORF">CLUMA_CG011708</name>
</gene>
<dbReference type="FunFam" id="3.30.160.60:FF:000145">
    <property type="entry name" value="Zinc finger protein 574"/>
    <property type="match status" value="1"/>
</dbReference>
<dbReference type="GO" id="GO:0005634">
    <property type="term" value="C:nucleus"/>
    <property type="evidence" value="ECO:0007669"/>
    <property type="project" value="UniProtKB-SubCell"/>
</dbReference>
<dbReference type="Proteomes" id="UP000183832">
    <property type="component" value="Unassembled WGS sequence"/>
</dbReference>
<dbReference type="SMART" id="SM00355">
    <property type="entry name" value="ZnF_C2H2"/>
    <property type="match status" value="7"/>
</dbReference>
<keyword evidence="6" id="KW-0539">Nucleus</keyword>
<feature type="domain" description="C2H2-type" evidence="8">
    <location>
        <begin position="342"/>
        <end position="370"/>
    </location>
</feature>
<dbReference type="InterPro" id="IPR050331">
    <property type="entry name" value="Zinc_finger"/>
</dbReference>
<comment type="subcellular location">
    <subcellularLocation>
        <location evidence="1">Nucleus</location>
    </subcellularLocation>
</comment>
<evidence type="ECO:0000259" key="8">
    <source>
        <dbReference type="PROSITE" id="PS50157"/>
    </source>
</evidence>